<dbReference type="AlphaFoldDB" id="A0AAD5UKZ7"/>
<gene>
    <name evidence="8" type="primary">OTUB1</name>
    <name evidence="8" type="ORF">HK103_002857</name>
</gene>
<protein>
    <recommendedName>
        <fullName evidence="2">ubiquitinyl hydrolase 1</fullName>
        <ecNumber evidence="2">3.4.19.12</ecNumber>
    </recommendedName>
</protein>
<comment type="catalytic activity">
    <reaction evidence="1">
        <text>Thiol-dependent hydrolysis of ester, thioester, amide, peptide and isopeptide bonds formed by the C-terminal Gly of ubiquitin (a 76-residue protein attached to proteins as an intracellular targeting signal).</text>
        <dbReference type="EC" id="3.4.19.12"/>
    </reaction>
</comment>
<accession>A0AAD5UKZ7</accession>
<dbReference type="InterPro" id="IPR019400">
    <property type="entry name" value="Peptidase_C65_otubain"/>
</dbReference>
<dbReference type="Gene3D" id="1.20.1300.20">
    <property type="entry name" value="Peptidase C65 Otubain, subdomain 2"/>
    <property type="match status" value="1"/>
</dbReference>
<dbReference type="InterPro" id="IPR003323">
    <property type="entry name" value="OTU_dom"/>
</dbReference>
<dbReference type="GO" id="GO:0005634">
    <property type="term" value="C:nucleus"/>
    <property type="evidence" value="ECO:0007669"/>
    <property type="project" value="TreeGrafter"/>
</dbReference>
<evidence type="ECO:0000256" key="1">
    <source>
        <dbReference type="ARBA" id="ARBA00000707"/>
    </source>
</evidence>
<comment type="caution">
    <text evidence="8">The sequence shown here is derived from an EMBL/GenBank/DDBJ whole genome shotgun (WGS) entry which is preliminary data.</text>
</comment>
<evidence type="ECO:0000256" key="2">
    <source>
        <dbReference type="ARBA" id="ARBA00012759"/>
    </source>
</evidence>
<reference evidence="8" key="1">
    <citation type="submission" date="2020-05" db="EMBL/GenBank/DDBJ databases">
        <title>Phylogenomic resolution of chytrid fungi.</title>
        <authorList>
            <person name="Stajich J.E."/>
            <person name="Amses K."/>
            <person name="Simmons R."/>
            <person name="Seto K."/>
            <person name="Myers J."/>
            <person name="Bonds A."/>
            <person name="Quandt C.A."/>
            <person name="Barry K."/>
            <person name="Liu P."/>
            <person name="Grigoriev I."/>
            <person name="Longcore J.E."/>
            <person name="James T.Y."/>
        </authorList>
    </citation>
    <scope>NUCLEOTIDE SEQUENCE</scope>
    <source>
        <strain evidence="8">PLAUS21</strain>
    </source>
</reference>
<sequence length="243" mass="28092">MERPTDEEILKYERQIKDQEIGNTPLVSTEYLNGDPIYHSKLVHLKSSGCKMRTIKKDGNCFYRAFAFRFCELVRDQPPDLKDKLIQKCVSTKDLLAQTGYDLSILEDFYDPFYEALSSDKDLLEIFTTEYLSDTIVCFLRILTAALLKRDRELYEVFVLDSYPTLEAFISACVEPMYVESDQIHIVAMANTFNITIRVGNLDTTPTEKINYHEISPMDGESTLSLSLLFRPGHYDILYDDKL</sequence>
<dbReference type="PANTHER" id="PTHR12931">
    <property type="entry name" value="UBIQUITIN THIOLESTERASE PROTEIN OTUB"/>
    <property type="match status" value="1"/>
</dbReference>
<dbReference type="InterPro" id="IPR038765">
    <property type="entry name" value="Papain-like_cys_pep_sf"/>
</dbReference>
<dbReference type="GO" id="GO:0043130">
    <property type="term" value="F:ubiquitin binding"/>
    <property type="evidence" value="ECO:0007669"/>
    <property type="project" value="TreeGrafter"/>
</dbReference>
<evidence type="ECO:0000256" key="5">
    <source>
        <dbReference type="ARBA" id="ARBA00022801"/>
    </source>
</evidence>
<evidence type="ECO:0000256" key="3">
    <source>
        <dbReference type="ARBA" id="ARBA00022670"/>
    </source>
</evidence>
<proteinExistence type="predicted"/>
<dbReference type="Pfam" id="PF10275">
    <property type="entry name" value="Peptidase_C65"/>
    <property type="match status" value="1"/>
</dbReference>
<feature type="domain" description="OTU" evidence="7">
    <location>
        <begin position="50"/>
        <end position="241"/>
    </location>
</feature>
<dbReference type="EMBL" id="JADGKB010000020">
    <property type="protein sequence ID" value="KAJ3259210.1"/>
    <property type="molecule type" value="Genomic_DNA"/>
</dbReference>
<name>A0AAD5UKZ7_9FUNG</name>
<keyword evidence="6" id="KW-0788">Thiol protease</keyword>
<keyword evidence="4" id="KW-0833">Ubl conjugation pathway</keyword>
<dbReference type="PROSITE" id="PS50802">
    <property type="entry name" value="OTU"/>
    <property type="match status" value="1"/>
</dbReference>
<dbReference type="EC" id="3.4.19.12" evidence="2"/>
<dbReference type="InterPro" id="IPR042468">
    <property type="entry name" value="Peptidase_C65_otubain_sub1"/>
</dbReference>
<dbReference type="CDD" id="cd22749">
    <property type="entry name" value="Otubain_C65"/>
    <property type="match status" value="1"/>
</dbReference>
<dbReference type="GO" id="GO:0071108">
    <property type="term" value="P:protein K48-linked deubiquitination"/>
    <property type="evidence" value="ECO:0007669"/>
    <property type="project" value="TreeGrafter"/>
</dbReference>
<dbReference type="GO" id="GO:0004843">
    <property type="term" value="F:cysteine-type deubiquitinase activity"/>
    <property type="evidence" value="ECO:0007669"/>
    <property type="project" value="UniProtKB-EC"/>
</dbReference>
<dbReference type="Gene3D" id="3.30.200.60">
    <property type="entry name" value="Peptidase C65 Otubain, subdomain 1"/>
    <property type="match status" value="1"/>
</dbReference>
<evidence type="ECO:0000313" key="8">
    <source>
        <dbReference type="EMBL" id="KAJ3259210.1"/>
    </source>
</evidence>
<organism evidence="8 9">
    <name type="scientific">Boothiomyces macroporosus</name>
    <dbReference type="NCBI Taxonomy" id="261099"/>
    <lineage>
        <taxon>Eukaryota</taxon>
        <taxon>Fungi</taxon>
        <taxon>Fungi incertae sedis</taxon>
        <taxon>Chytridiomycota</taxon>
        <taxon>Chytridiomycota incertae sedis</taxon>
        <taxon>Chytridiomycetes</taxon>
        <taxon>Rhizophydiales</taxon>
        <taxon>Terramycetaceae</taxon>
        <taxon>Boothiomyces</taxon>
    </lineage>
</organism>
<evidence type="ECO:0000256" key="6">
    <source>
        <dbReference type="ARBA" id="ARBA00022807"/>
    </source>
</evidence>
<evidence type="ECO:0000313" key="9">
    <source>
        <dbReference type="Proteomes" id="UP001210925"/>
    </source>
</evidence>
<dbReference type="PANTHER" id="PTHR12931:SF15">
    <property type="entry name" value="UBIQUITIN THIOESTERASE OTUBAIN-LIKE"/>
    <property type="match status" value="1"/>
</dbReference>
<evidence type="ECO:0000259" key="7">
    <source>
        <dbReference type="PROSITE" id="PS50802"/>
    </source>
</evidence>
<dbReference type="SUPFAM" id="SSF54001">
    <property type="entry name" value="Cysteine proteinases"/>
    <property type="match status" value="1"/>
</dbReference>
<evidence type="ECO:0000256" key="4">
    <source>
        <dbReference type="ARBA" id="ARBA00022786"/>
    </source>
</evidence>
<dbReference type="GO" id="GO:0006508">
    <property type="term" value="P:proteolysis"/>
    <property type="evidence" value="ECO:0007669"/>
    <property type="project" value="UniProtKB-KW"/>
</dbReference>
<dbReference type="InterPro" id="IPR042467">
    <property type="entry name" value="Peptidase_C65_otubain_sub2"/>
</dbReference>
<dbReference type="Proteomes" id="UP001210925">
    <property type="component" value="Unassembled WGS sequence"/>
</dbReference>
<keyword evidence="5" id="KW-0378">Hydrolase</keyword>
<keyword evidence="3" id="KW-0645">Protease</keyword>
<keyword evidence="9" id="KW-1185">Reference proteome</keyword>